<dbReference type="EMBL" id="CM001221">
    <property type="protein sequence ID" value="AET00776.1"/>
    <property type="molecule type" value="Genomic_DNA"/>
</dbReference>
<dbReference type="Proteomes" id="UP000002051">
    <property type="component" value="Chromosome 5"/>
</dbReference>
<protein>
    <submittedName>
        <fullName evidence="1 2">Uncharacterized protein</fullName>
    </submittedName>
</protein>
<dbReference type="InterPro" id="IPR032675">
    <property type="entry name" value="LRR_dom_sf"/>
</dbReference>
<gene>
    <name evidence="1" type="ordered locus">MTR_5g095790</name>
</gene>
<dbReference type="PaxDb" id="3880-AET00776"/>
<dbReference type="Gene3D" id="3.80.10.10">
    <property type="entry name" value="Ribonuclease Inhibitor"/>
    <property type="match status" value="1"/>
</dbReference>
<dbReference type="eggNOG" id="KOG1947">
    <property type="taxonomic scope" value="Eukaryota"/>
</dbReference>
<keyword evidence="3" id="KW-1185">Reference proteome</keyword>
<sequence>MESTQARRSKRKTMIGGFYLPDECWECVFKFLKDNHSCMTSLSVVSKQFLSITNRIRFSLTICCDQSQPSLFLLVYSVDSSISPLSTFLASAVTSANFSNVQFIYSTDLFLISGCFPLLEDLDLSDPIQCVRYDEAEPLSLALFKLRKVNLSSHHYINDRLLFDLFKKREFLEEVILRDCYRITEVGIVSALRERPTLKSLSISNPYTRNLTHITSHFIDSLFLASDFELYSVINVFIFKSTMNVEAY</sequence>
<name>G7KEF5_MEDTR</name>
<reference evidence="1 3" key="1">
    <citation type="journal article" date="2011" name="Nature">
        <title>The Medicago genome provides insight into the evolution of rhizobial symbioses.</title>
        <authorList>
            <person name="Young N.D."/>
            <person name="Debelle F."/>
            <person name="Oldroyd G.E."/>
            <person name="Geurts R."/>
            <person name="Cannon S.B."/>
            <person name="Udvardi M.K."/>
            <person name="Benedito V.A."/>
            <person name="Mayer K.F."/>
            <person name="Gouzy J."/>
            <person name="Schoof H."/>
            <person name="Van de Peer Y."/>
            <person name="Proost S."/>
            <person name="Cook D.R."/>
            <person name="Meyers B.C."/>
            <person name="Spannagl M."/>
            <person name="Cheung F."/>
            <person name="De Mita S."/>
            <person name="Krishnakumar V."/>
            <person name="Gundlach H."/>
            <person name="Zhou S."/>
            <person name="Mudge J."/>
            <person name="Bharti A.K."/>
            <person name="Murray J.D."/>
            <person name="Naoumkina M.A."/>
            <person name="Rosen B."/>
            <person name="Silverstein K.A."/>
            <person name="Tang H."/>
            <person name="Rombauts S."/>
            <person name="Zhao P.X."/>
            <person name="Zhou P."/>
            <person name="Barbe V."/>
            <person name="Bardou P."/>
            <person name="Bechner M."/>
            <person name="Bellec A."/>
            <person name="Berger A."/>
            <person name="Berges H."/>
            <person name="Bidwell S."/>
            <person name="Bisseling T."/>
            <person name="Choisne N."/>
            <person name="Couloux A."/>
            <person name="Denny R."/>
            <person name="Deshpande S."/>
            <person name="Dai X."/>
            <person name="Doyle J.J."/>
            <person name="Dudez A.M."/>
            <person name="Farmer A.D."/>
            <person name="Fouteau S."/>
            <person name="Franken C."/>
            <person name="Gibelin C."/>
            <person name="Gish J."/>
            <person name="Goldstein S."/>
            <person name="Gonzalez A.J."/>
            <person name="Green P.J."/>
            <person name="Hallab A."/>
            <person name="Hartog M."/>
            <person name="Hua A."/>
            <person name="Humphray S.J."/>
            <person name="Jeong D.H."/>
            <person name="Jing Y."/>
            <person name="Jocker A."/>
            <person name="Kenton S.M."/>
            <person name="Kim D.J."/>
            <person name="Klee K."/>
            <person name="Lai H."/>
            <person name="Lang C."/>
            <person name="Lin S."/>
            <person name="Macmil S.L."/>
            <person name="Magdelenat G."/>
            <person name="Matthews L."/>
            <person name="McCorrison J."/>
            <person name="Monaghan E.L."/>
            <person name="Mun J.H."/>
            <person name="Najar F.Z."/>
            <person name="Nicholson C."/>
            <person name="Noirot C."/>
            <person name="O'Bleness M."/>
            <person name="Paule C.R."/>
            <person name="Poulain J."/>
            <person name="Prion F."/>
            <person name="Qin B."/>
            <person name="Qu C."/>
            <person name="Retzel E.F."/>
            <person name="Riddle C."/>
            <person name="Sallet E."/>
            <person name="Samain S."/>
            <person name="Samson N."/>
            <person name="Sanders I."/>
            <person name="Saurat O."/>
            <person name="Scarpelli C."/>
            <person name="Schiex T."/>
            <person name="Segurens B."/>
            <person name="Severin A.J."/>
            <person name="Sherrier D.J."/>
            <person name="Shi R."/>
            <person name="Sims S."/>
            <person name="Singer S.R."/>
            <person name="Sinharoy S."/>
            <person name="Sterck L."/>
            <person name="Viollet A."/>
            <person name="Wang B.B."/>
            <person name="Wang K."/>
            <person name="Wang M."/>
            <person name="Wang X."/>
            <person name="Warfsmann J."/>
            <person name="Weissenbach J."/>
            <person name="White D.D."/>
            <person name="White J.D."/>
            <person name="Wiley G.B."/>
            <person name="Wincker P."/>
            <person name="Xing Y."/>
            <person name="Yang L."/>
            <person name="Yao Z."/>
            <person name="Ying F."/>
            <person name="Zhai J."/>
            <person name="Zhou L."/>
            <person name="Zuber A."/>
            <person name="Denarie J."/>
            <person name="Dixon R.A."/>
            <person name="May G.D."/>
            <person name="Schwartz D.C."/>
            <person name="Rogers J."/>
            <person name="Quetier F."/>
            <person name="Town C.D."/>
            <person name="Roe B.A."/>
        </authorList>
    </citation>
    <scope>NUCLEOTIDE SEQUENCE [LARGE SCALE GENOMIC DNA]</scope>
    <source>
        <strain evidence="1">A17</strain>
        <strain evidence="2 3">cv. Jemalong A17</strain>
    </source>
</reference>
<accession>G7KEF5</accession>
<reference evidence="2" key="3">
    <citation type="submission" date="2015-04" db="UniProtKB">
        <authorList>
            <consortium name="EnsemblPlants"/>
        </authorList>
    </citation>
    <scope>IDENTIFICATION</scope>
    <source>
        <strain evidence="2">cv. Jemalong A17</strain>
    </source>
</reference>
<evidence type="ECO:0000313" key="2">
    <source>
        <dbReference type="EnsemblPlants" id="AET00776"/>
    </source>
</evidence>
<evidence type="ECO:0000313" key="1">
    <source>
        <dbReference type="EMBL" id="AET00776.1"/>
    </source>
</evidence>
<dbReference type="SUPFAM" id="SSF52047">
    <property type="entry name" value="RNI-like"/>
    <property type="match status" value="1"/>
</dbReference>
<proteinExistence type="predicted"/>
<evidence type="ECO:0000313" key="3">
    <source>
        <dbReference type="Proteomes" id="UP000002051"/>
    </source>
</evidence>
<dbReference type="EnsemblPlants" id="AET00776">
    <property type="protein sequence ID" value="AET00776"/>
    <property type="gene ID" value="MTR_5g095790"/>
</dbReference>
<reference evidence="1 3" key="2">
    <citation type="journal article" date="2014" name="BMC Genomics">
        <title>An improved genome release (version Mt4.0) for the model legume Medicago truncatula.</title>
        <authorList>
            <person name="Tang H."/>
            <person name="Krishnakumar V."/>
            <person name="Bidwell S."/>
            <person name="Rosen B."/>
            <person name="Chan A."/>
            <person name="Zhou S."/>
            <person name="Gentzbittel L."/>
            <person name="Childs K.L."/>
            <person name="Yandell M."/>
            <person name="Gundlach H."/>
            <person name="Mayer K.F."/>
            <person name="Schwartz D.C."/>
            <person name="Town C.D."/>
        </authorList>
    </citation>
    <scope>GENOME REANNOTATION</scope>
    <source>
        <strain evidence="2 3">cv. Jemalong A17</strain>
    </source>
</reference>
<organism evidence="1 3">
    <name type="scientific">Medicago truncatula</name>
    <name type="common">Barrel medic</name>
    <name type="synonym">Medicago tribuloides</name>
    <dbReference type="NCBI Taxonomy" id="3880"/>
    <lineage>
        <taxon>Eukaryota</taxon>
        <taxon>Viridiplantae</taxon>
        <taxon>Streptophyta</taxon>
        <taxon>Embryophyta</taxon>
        <taxon>Tracheophyta</taxon>
        <taxon>Spermatophyta</taxon>
        <taxon>Magnoliopsida</taxon>
        <taxon>eudicotyledons</taxon>
        <taxon>Gunneridae</taxon>
        <taxon>Pentapetalae</taxon>
        <taxon>rosids</taxon>
        <taxon>fabids</taxon>
        <taxon>Fabales</taxon>
        <taxon>Fabaceae</taxon>
        <taxon>Papilionoideae</taxon>
        <taxon>50 kb inversion clade</taxon>
        <taxon>NPAAA clade</taxon>
        <taxon>Hologalegina</taxon>
        <taxon>IRL clade</taxon>
        <taxon>Trifolieae</taxon>
        <taxon>Medicago</taxon>
    </lineage>
</organism>
<dbReference type="HOGENOM" id="CLU_1121531_0_0_1"/>
<dbReference type="AlphaFoldDB" id="G7KEF5"/>